<sequence>MFDPSTYKPISAEVTAEEVGEWTQECRRQTDGLGLRVGNRAEFTLIAPVIQPDGPAIFRERVQKAQVEAGYWEGRLGTVHDLRIGLINDDTQLLFAATYSDEFKPYLLDVIRFATPWIDHIFSGVAAGFPGLKSDEAVPYIEKYQVEAALWYGSPNPDLTPRDITKAERVSHAFDQLLDAAEG</sequence>
<dbReference type="Proteomes" id="UP001597145">
    <property type="component" value="Unassembled WGS sequence"/>
</dbReference>
<proteinExistence type="predicted"/>
<comment type="caution">
    <text evidence="1">The sequence shown here is derived from an EMBL/GenBank/DDBJ whole genome shotgun (WGS) entry which is preliminary data.</text>
</comment>
<keyword evidence="2" id="KW-1185">Reference proteome</keyword>
<gene>
    <name evidence="1" type="ORF">ACFSCY_22950</name>
</gene>
<evidence type="ECO:0000313" key="1">
    <source>
        <dbReference type="EMBL" id="MFD1532293.1"/>
    </source>
</evidence>
<name>A0ABW4FNW2_9PSEU</name>
<dbReference type="RefSeq" id="WP_343986890.1">
    <property type="nucleotide sequence ID" value="NZ_BAAAJG010000027.1"/>
</dbReference>
<organism evidence="1 2">
    <name type="scientific">Pseudonocardia aurantiaca</name>
    <dbReference type="NCBI Taxonomy" id="75290"/>
    <lineage>
        <taxon>Bacteria</taxon>
        <taxon>Bacillati</taxon>
        <taxon>Actinomycetota</taxon>
        <taxon>Actinomycetes</taxon>
        <taxon>Pseudonocardiales</taxon>
        <taxon>Pseudonocardiaceae</taxon>
        <taxon>Pseudonocardia</taxon>
    </lineage>
</organism>
<evidence type="ECO:0000313" key="2">
    <source>
        <dbReference type="Proteomes" id="UP001597145"/>
    </source>
</evidence>
<reference evidence="2" key="1">
    <citation type="journal article" date="2019" name="Int. J. Syst. Evol. Microbiol.">
        <title>The Global Catalogue of Microorganisms (GCM) 10K type strain sequencing project: providing services to taxonomists for standard genome sequencing and annotation.</title>
        <authorList>
            <consortium name="The Broad Institute Genomics Platform"/>
            <consortium name="The Broad Institute Genome Sequencing Center for Infectious Disease"/>
            <person name="Wu L."/>
            <person name="Ma J."/>
        </authorList>
    </citation>
    <scope>NUCLEOTIDE SEQUENCE [LARGE SCALE GENOMIC DNA]</scope>
    <source>
        <strain evidence="2">JCM 12165</strain>
    </source>
</reference>
<protein>
    <submittedName>
        <fullName evidence="1">Uncharacterized protein</fullName>
    </submittedName>
</protein>
<accession>A0ABW4FNW2</accession>
<dbReference type="EMBL" id="JBHUCP010000018">
    <property type="protein sequence ID" value="MFD1532293.1"/>
    <property type="molecule type" value="Genomic_DNA"/>
</dbReference>